<comment type="subcellular location">
    <subcellularLocation>
        <location evidence="1">Cell membrane</location>
        <topology evidence="1">Lipid-anchor</topology>
        <topology evidence="1">GPI-anchor</topology>
    </subcellularLocation>
    <subcellularLocation>
        <location evidence="2">Secreted</location>
    </subcellularLocation>
</comment>
<evidence type="ECO:0000256" key="11">
    <source>
        <dbReference type="ARBA" id="ARBA00023136"/>
    </source>
</evidence>
<evidence type="ECO:0000256" key="14">
    <source>
        <dbReference type="ARBA" id="ARBA00023288"/>
    </source>
</evidence>
<reference evidence="19 20" key="1">
    <citation type="journal article" date="2018" name="Front. Microbiol.">
        <title>Genome-Wide Analysis of Corynespora cassiicola Leaf Fall Disease Putative Effectors.</title>
        <authorList>
            <person name="Lopez D."/>
            <person name="Ribeiro S."/>
            <person name="Label P."/>
            <person name="Fumanal B."/>
            <person name="Venisse J.S."/>
            <person name="Kohler A."/>
            <person name="de Oliveira R.R."/>
            <person name="Labutti K."/>
            <person name="Lipzen A."/>
            <person name="Lail K."/>
            <person name="Bauer D."/>
            <person name="Ohm R.A."/>
            <person name="Barry K.W."/>
            <person name="Spatafora J."/>
            <person name="Grigoriev I.V."/>
            <person name="Martin F.M."/>
            <person name="Pujade-Renaud V."/>
        </authorList>
    </citation>
    <scope>NUCLEOTIDE SEQUENCE [LARGE SCALE GENOMIC DNA]</scope>
    <source>
        <strain evidence="19 20">Philippines</strain>
    </source>
</reference>
<feature type="binding site" description="axial binding residue" evidence="15">
    <location>
        <position position="45"/>
    </location>
    <ligand>
        <name>heme</name>
        <dbReference type="ChEBI" id="CHEBI:30413"/>
    </ligand>
    <ligandPart>
        <name>Fe</name>
        <dbReference type="ChEBI" id="CHEBI:18248"/>
    </ligandPart>
</feature>
<dbReference type="InterPro" id="IPR051735">
    <property type="entry name" value="CFEM_domain"/>
</dbReference>
<sequence>MKTFAAATIIALASVASAQLDNLPSCALTCFLEPLQNDGCSSLSDFACHCEQADTLIASVQPCVQGACSAEDQATVISGVEEICAGAGVPVTLPDPNASSAPGSATPTPEPSSEAPSATPTPTPEPTEDVSSAVSSAVASASSAVESIASSIASVLPTITGGNATGSATPSPTISEFTGAAAQATKAVGVIGAAALAMLAL</sequence>
<evidence type="ECO:0000256" key="5">
    <source>
        <dbReference type="ARBA" id="ARBA00022525"/>
    </source>
</evidence>
<accession>A0A2T2P6P5</accession>
<evidence type="ECO:0000256" key="16">
    <source>
        <dbReference type="SAM" id="MobiDB-lite"/>
    </source>
</evidence>
<dbReference type="Pfam" id="PF05730">
    <property type="entry name" value="CFEM"/>
    <property type="match status" value="1"/>
</dbReference>
<dbReference type="AlphaFoldDB" id="A0A2T2P6P5"/>
<feature type="chain" id="PRO_5015765541" evidence="17">
    <location>
        <begin position="19"/>
        <end position="201"/>
    </location>
</feature>
<evidence type="ECO:0000313" key="20">
    <source>
        <dbReference type="Proteomes" id="UP000240883"/>
    </source>
</evidence>
<dbReference type="Proteomes" id="UP000240883">
    <property type="component" value="Unassembled WGS sequence"/>
</dbReference>
<keyword evidence="12" id="KW-1015">Disulfide bond</keyword>
<dbReference type="GO" id="GO:0005886">
    <property type="term" value="C:plasma membrane"/>
    <property type="evidence" value="ECO:0007669"/>
    <property type="project" value="UniProtKB-SubCell"/>
</dbReference>
<gene>
    <name evidence="19" type="ORF">BS50DRAFT_184060</name>
</gene>
<evidence type="ECO:0000256" key="15">
    <source>
        <dbReference type="PROSITE-ProRule" id="PRU01356"/>
    </source>
</evidence>
<dbReference type="OrthoDB" id="3767534at2759"/>
<evidence type="ECO:0000256" key="17">
    <source>
        <dbReference type="SAM" id="SignalP"/>
    </source>
</evidence>
<keyword evidence="10 15" id="KW-0408">Iron</keyword>
<comment type="caution">
    <text evidence="15">Lacks conserved residue(s) required for the propagation of feature annotation.</text>
</comment>
<evidence type="ECO:0000256" key="13">
    <source>
        <dbReference type="ARBA" id="ARBA00023180"/>
    </source>
</evidence>
<keyword evidence="20" id="KW-1185">Reference proteome</keyword>
<evidence type="ECO:0000256" key="3">
    <source>
        <dbReference type="ARBA" id="ARBA00010031"/>
    </source>
</evidence>
<evidence type="ECO:0000256" key="4">
    <source>
        <dbReference type="ARBA" id="ARBA00022475"/>
    </source>
</evidence>
<dbReference type="PANTHER" id="PTHR37928:SF2">
    <property type="entry name" value="GPI ANCHORED CFEM DOMAIN PROTEIN (AFU_ORTHOLOGUE AFUA_6G10580)"/>
    <property type="match status" value="1"/>
</dbReference>
<evidence type="ECO:0000256" key="6">
    <source>
        <dbReference type="ARBA" id="ARBA00022617"/>
    </source>
</evidence>
<dbReference type="GO" id="GO:0098552">
    <property type="term" value="C:side of membrane"/>
    <property type="evidence" value="ECO:0007669"/>
    <property type="project" value="UniProtKB-KW"/>
</dbReference>
<dbReference type="GO" id="GO:0046872">
    <property type="term" value="F:metal ion binding"/>
    <property type="evidence" value="ECO:0007669"/>
    <property type="project" value="UniProtKB-UniRule"/>
</dbReference>
<name>A0A2T2P6P5_CORCC</name>
<evidence type="ECO:0000256" key="8">
    <source>
        <dbReference type="ARBA" id="ARBA00022723"/>
    </source>
</evidence>
<proteinExistence type="inferred from homology"/>
<evidence type="ECO:0000256" key="12">
    <source>
        <dbReference type="ARBA" id="ARBA00023157"/>
    </source>
</evidence>
<dbReference type="PROSITE" id="PS52012">
    <property type="entry name" value="CFEM"/>
    <property type="match status" value="1"/>
</dbReference>
<evidence type="ECO:0000259" key="18">
    <source>
        <dbReference type="PROSITE" id="PS52012"/>
    </source>
</evidence>
<dbReference type="InterPro" id="IPR008427">
    <property type="entry name" value="Extracellular_membr_CFEM_dom"/>
</dbReference>
<keyword evidence="5" id="KW-0964">Secreted</keyword>
<evidence type="ECO:0000256" key="2">
    <source>
        <dbReference type="ARBA" id="ARBA00004613"/>
    </source>
</evidence>
<feature type="domain" description="CFEM" evidence="18">
    <location>
        <begin position="1"/>
        <end position="108"/>
    </location>
</feature>
<evidence type="ECO:0000256" key="9">
    <source>
        <dbReference type="ARBA" id="ARBA00022729"/>
    </source>
</evidence>
<evidence type="ECO:0000256" key="1">
    <source>
        <dbReference type="ARBA" id="ARBA00004609"/>
    </source>
</evidence>
<comment type="similarity">
    <text evidence="3">Belongs to the RBT5 family.</text>
</comment>
<protein>
    <submittedName>
        <fullName evidence="19">GPI anchored CFEM domain-containing protein</fullName>
    </submittedName>
</protein>
<keyword evidence="4" id="KW-1003">Cell membrane</keyword>
<keyword evidence="11" id="KW-0472">Membrane</keyword>
<dbReference type="PANTHER" id="PTHR37928">
    <property type="entry name" value="CFEM DOMAIN PROTEIN (AFU_ORTHOLOGUE AFUA_6G14090)"/>
    <property type="match status" value="1"/>
</dbReference>
<keyword evidence="9 17" id="KW-0732">Signal</keyword>
<dbReference type="GO" id="GO:0005576">
    <property type="term" value="C:extracellular region"/>
    <property type="evidence" value="ECO:0007669"/>
    <property type="project" value="UniProtKB-SubCell"/>
</dbReference>
<dbReference type="STRING" id="1448308.A0A2T2P6P5"/>
<organism evidence="19 20">
    <name type="scientific">Corynespora cassiicola Philippines</name>
    <dbReference type="NCBI Taxonomy" id="1448308"/>
    <lineage>
        <taxon>Eukaryota</taxon>
        <taxon>Fungi</taxon>
        <taxon>Dikarya</taxon>
        <taxon>Ascomycota</taxon>
        <taxon>Pezizomycotina</taxon>
        <taxon>Dothideomycetes</taxon>
        <taxon>Pleosporomycetidae</taxon>
        <taxon>Pleosporales</taxon>
        <taxon>Corynesporascaceae</taxon>
        <taxon>Corynespora</taxon>
    </lineage>
</organism>
<keyword evidence="7" id="KW-0336">GPI-anchor</keyword>
<feature type="region of interest" description="Disordered" evidence="16">
    <location>
        <begin position="95"/>
        <end position="135"/>
    </location>
</feature>
<evidence type="ECO:0000256" key="7">
    <source>
        <dbReference type="ARBA" id="ARBA00022622"/>
    </source>
</evidence>
<dbReference type="EMBL" id="KZ678129">
    <property type="protein sequence ID" value="PSN73263.1"/>
    <property type="molecule type" value="Genomic_DNA"/>
</dbReference>
<keyword evidence="14" id="KW-0449">Lipoprotein</keyword>
<keyword evidence="6 15" id="KW-0349">Heme</keyword>
<dbReference type="SMART" id="SM00747">
    <property type="entry name" value="CFEM"/>
    <property type="match status" value="1"/>
</dbReference>
<keyword evidence="8 15" id="KW-0479">Metal-binding</keyword>
<evidence type="ECO:0000256" key="10">
    <source>
        <dbReference type="ARBA" id="ARBA00023004"/>
    </source>
</evidence>
<feature type="compositionally biased region" description="Low complexity" evidence="16">
    <location>
        <begin position="98"/>
        <end position="118"/>
    </location>
</feature>
<keyword evidence="13" id="KW-0325">Glycoprotein</keyword>
<feature type="signal peptide" evidence="17">
    <location>
        <begin position="1"/>
        <end position="18"/>
    </location>
</feature>
<evidence type="ECO:0000313" key="19">
    <source>
        <dbReference type="EMBL" id="PSN73263.1"/>
    </source>
</evidence>